<feature type="transmembrane region" description="Helical" evidence="1">
    <location>
        <begin position="508"/>
        <end position="531"/>
    </location>
</feature>
<feature type="transmembrane region" description="Helical" evidence="1">
    <location>
        <begin position="184"/>
        <end position="201"/>
    </location>
</feature>
<evidence type="ECO:0008006" key="4">
    <source>
        <dbReference type="Google" id="ProtNLM"/>
    </source>
</evidence>
<dbReference type="Proteomes" id="UP000178175">
    <property type="component" value="Unassembled WGS sequence"/>
</dbReference>
<feature type="transmembrane region" description="Helical" evidence="1">
    <location>
        <begin position="478"/>
        <end position="496"/>
    </location>
</feature>
<feature type="transmembrane region" description="Helical" evidence="1">
    <location>
        <begin position="319"/>
        <end position="336"/>
    </location>
</feature>
<keyword evidence="1" id="KW-1133">Transmembrane helix</keyword>
<gene>
    <name evidence="2" type="ORF">A3C70_01580</name>
</gene>
<accession>A0A1G2TFY4</accession>
<feature type="transmembrane region" description="Helical" evidence="1">
    <location>
        <begin position="296"/>
        <end position="313"/>
    </location>
</feature>
<feature type="transmembrane region" description="Helical" evidence="1">
    <location>
        <begin position="269"/>
        <end position="289"/>
    </location>
</feature>
<sequence length="687" mass="77496">MTIILAIAFFSTLFFFGWQLSRSILNEHRIEHLIAFAGIFGIGLYVFFINIMGLFIPIQTVFYLVLLVFLLFASTCFLARRLQIFGDQRPLEWSVSIPWRKVLLFFALFLTLSVGLISFRHPMDRASTREPTAATIAEGNFPPVEIFNPTDPLRYHYAPDLFAAATYKVTTVPLYVAYALERAILSGALFLFGFLLVLLFFPGQFFVAFFSSISMMYAGSLVFFNIFSGISGLYQKFILGQNIQAPFKFVSDAIVGEYTTPVINSVVNMHWGAMALALTLAIVYLYFFLLQRENKSHFIAAFLAGGFLLALLAIVSEPYFVVLCIIIFIFPFFSFFKGDSVNVKKVFVTSFVILAIALPIAFFQGGLLRSAVIQQFHPSSDERAYDSILYTSSTTSISTHSFKVGTPWLLYDDKPVYDSRFLAEFILLLAVIVPALIFLFKQRLELALFLTGLLLLFFFIPLFVASDLPDLAVQLVKFFNPVPLFGGLAVGLFLATRYLRTHKPLLKGILLFLAFVLMAQGIWTHTVWSVFGNPPGLTWSSPNAKFFAQVDTPEAAAYAWIKKNTTIHDLFLIIKDTHADCGAYGAPNCLFIFNTGRMAPTYKIESDTNTTVAGVPAQDKFALFSEASKNCDAGILRELHYHYLYVDEEWREGMEAMCIKKNELDLVFQVREGEKFIRIYKIKGSIL</sequence>
<dbReference type="AlphaFoldDB" id="A0A1G2TFY4"/>
<feature type="transmembrane region" description="Helical" evidence="1">
    <location>
        <begin position="206"/>
        <end position="227"/>
    </location>
</feature>
<feature type="transmembrane region" description="Helical" evidence="1">
    <location>
        <begin position="102"/>
        <end position="119"/>
    </location>
</feature>
<organism evidence="2 3">
    <name type="scientific">Candidatus Zambryskibacteria bacterium RIFCSPHIGHO2_02_FULL_43_14</name>
    <dbReference type="NCBI Taxonomy" id="1802748"/>
    <lineage>
        <taxon>Bacteria</taxon>
        <taxon>Candidatus Zambryskiibacteriota</taxon>
    </lineage>
</organism>
<name>A0A1G2TFY4_9BACT</name>
<evidence type="ECO:0000313" key="2">
    <source>
        <dbReference type="EMBL" id="OHA96196.1"/>
    </source>
</evidence>
<feature type="transmembrane region" description="Helical" evidence="1">
    <location>
        <begin position="348"/>
        <end position="368"/>
    </location>
</feature>
<feature type="transmembrane region" description="Helical" evidence="1">
    <location>
        <begin position="447"/>
        <end position="466"/>
    </location>
</feature>
<evidence type="ECO:0000313" key="3">
    <source>
        <dbReference type="Proteomes" id="UP000178175"/>
    </source>
</evidence>
<evidence type="ECO:0000256" key="1">
    <source>
        <dbReference type="SAM" id="Phobius"/>
    </source>
</evidence>
<dbReference type="EMBL" id="MHVR01000009">
    <property type="protein sequence ID" value="OHA96196.1"/>
    <property type="molecule type" value="Genomic_DNA"/>
</dbReference>
<proteinExistence type="predicted"/>
<feature type="transmembrane region" description="Helical" evidence="1">
    <location>
        <begin position="421"/>
        <end position="440"/>
    </location>
</feature>
<keyword evidence="1" id="KW-0812">Transmembrane</keyword>
<protein>
    <recommendedName>
        <fullName evidence="4">Glycosyltransferase RgtA/B/C/D-like domain-containing protein</fullName>
    </recommendedName>
</protein>
<reference evidence="2 3" key="1">
    <citation type="journal article" date="2016" name="Nat. Commun.">
        <title>Thousands of microbial genomes shed light on interconnected biogeochemical processes in an aquifer system.</title>
        <authorList>
            <person name="Anantharaman K."/>
            <person name="Brown C.T."/>
            <person name="Hug L.A."/>
            <person name="Sharon I."/>
            <person name="Castelle C.J."/>
            <person name="Probst A.J."/>
            <person name="Thomas B.C."/>
            <person name="Singh A."/>
            <person name="Wilkins M.J."/>
            <person name="Karaoz U."/>
            <person name="Brodie E.L."/>
            <person name="Williams K.H."/>
            <person name="Hubbard S.S."/>
            <person name="Banfield J.F."/>
        </authorList>
    </citation>
    <scope>NUCLEOTIDE SEQUENCE [LARGE SCALE GENOMIC DNA]</scope>
</reference>
<comment type="caution">
    <text evidence="2">The sequence shown here is derived from an EMBL/GenBank/DDBJ whole genome shotgun (WGS) entry which is preliminary data.</text>
</comment>
<feature type="transmembrane region" description="Helical" evidence="1">
    <location>
        <begin position="33"/>
        <end position="55"/>
    </location>
</feature>
<keyword evidence="1" id="KW-0472">Membrane</keyword>
<feature type="transmembrane region" description="Helical" evidence="1">
    <location>
        <begin position="62"/>
        <end position="82"/>
    </location>
</feature>